<accession>A0ABW4CGE3</accession>
<reference evidence="2" key="1">
    <citation type="journal article" date="2019" name="Int. J. Syst. Evol. Microbiol.">
        <title>The Global Catalogue of Microorganisms (GCM) 10K type strain sequencing project: providing services to taxonomists for standard genome sequencing and annotation.</title>
        <authorList>
            <consortium name="The Broad Institute Genomics Platform"/>
            <consortium name="The Broad Institute Genome Sequencing Center for Infectious Disease"/>
            <person name="Wu L."/>
            <person name="Ma J."/>
        </authorList>
    </citation>
    <scope>NUCLEOTIDE SEQUENCE [LARGE SCALE GENOMIC DNA]</scope>
    <source>
        <strain evidence="2">CCM 8980</strain>
    </source>
</reference>
<dbReference type="Proteomes" id="UP001597196">
    <property type="component" value="Unassembled WGS sequence"/>
</dbReference>
<comment type="caution">
    <text evidence="1">The sequence shown here is derived from an EMBL/GenBank/DDBJ whole genome shotgun (WGS) entry which is preliminary data.</text>
</comment>
<gene>
    <name evidence="1" type="ORF">ACFQ4P_01985</name>
</gene>
<name>A0ABW4CGE3_9LACO</name>
<protein>
    <submittedName>
        <fullName evidence="1">YaaL family protein</fullName>
    </submittedName>
</protein>
<proteinExistence type="predicted"/>
<sequence length="87" mass="9852">MFFKAKPAIKENADQALMDAVTDVRGRMAHQRNLLRTFREVDEQTRASLALQEALFDFLYREARVRKVSGAIIQKTAAEQLSAANGR</sequence>
<dbReference type="EMBL" id="JBHTOC010000002">
    <property type="protein sequence ID" value="MFD1429018.1"/>
    <property type="molecule type" value="Genomic_DNA"/>
</dbReference>
<dbReference type="InterPro" id="IPR019644">
    <property type="entry name" value="DUF2508"/>
</dbReference>
<keyword evidence="2" id="KW-1185">Reference proteome</keyword>
<organism evidence="1 2">
    <name type="scientific">Lacticaseibacillus mingshuiensis</name>
    <dbReference type="NCBI Taxonomy" id="2799574"/>
    <lineage>
        <taxon>Bacteria</taxon>
        <taxon>Bacillati</taxon>
        <taxon>Bacillota</taxon>
        <taxon>Bacilli</taxon>
        <taxon>Lactobacillales</taxon>
        <taxon>Lactobacillaceae</taxon>
        <taxon>Lacticaseibacillus</taxon>
    </lineage>
</organism>
<dbReference type="RefSeq" id="WP_125696525.1">
    <property type="nucleotide sequence ID" value="NZ_BOLQ01000012.1"/>
</dbReference>
<dbReference type="Pfam" id="PF10704">
    <property type="entry name" value="DUF2508"/>
    <property type="match status" value="1"/>
</dbReference>
<evidence type="ECO:0000313" key="2">
    <source>
        <dbReference type="Proteomes" id="UP001597196"/>
    </source>
</evidence>
<evidence type="ECO:0000313" key="1">
    <source>
        <dbReference type="EMBL" id="MFD1429018.1"/>
    </source>
</evidence>